<dbReference type="EMBL" id="BK016037">
    <property type="protein sequence ID" value="DAF90820.1"/>
    <property type="molecule type" value="Genomic_DNA"/>
</dbReference>
<accession>A0A8S5U8N4</accession>
<reference evidence="1" key="1">
    <citation type="journal article" date="2021" name="Proc. Natl. Acad. Sci. U.S.A.">
        <title>A Catalog of Tens of Thousands of Viruses from Human Metagenomes Reveals Hidden Associations with Chronic Diseases.</title>
        <authorList>
            <person name="Tisza M.J."/>
            <person name="Buck C.B."/>
        </authorList>
    </citation>
    <scope>NUCLEOTIDE SEQUENCE</scope>
    <source>
        <strain evidence="1">Ctp7F23</strain>
    </source>
</reference>
<proteinExistence type="predicted"/>
<evidence type="ECO:0000313" key="1">
    <source>
        <dbReference type="EMBL" id="DAF90820.1"/>
    </source>
</evidence>
<protein>
    <submittedName>
        <fullName evidence="1">Uncharacterized protein</fullName>
    </submittedName>
</protein>
<sequence>MRKTNKVYLVTWSYPGGAWNVVRAYVDTKVQARKAAKVQFGSGIEIHDIELWEN</sequence>
<organism evidence="1">
    <name type="scientific">Myoviridae sp. ctp7F23</name>
    <dbReference type="NCBI Taxonomy" id="2825174"/>
    <lineage>
        <taxon>Viruses</taxon>
        <taxon>Duplodnaviria</taxon>
        <taxon>Heunggongvirae</taxon>
        <taxon>Uroviricota</taxon>
        <taxon>Caudoviricetes</taxon>
    </lineage>
</organism>
<name>A0A8S5U8N4_9CAUD</name>